<organism evidence="10 11">
    <name type="scientific">Mesorhizobium plurifarium</name>
    <dbReference type="NCBI Taxonomy" id="69974"/>
    <lineage>
        <taxon>Bacteria</taxon>
        <taxon>Pseudomonadati</taxon>
        <taxon>Pseudomonadota</taxon>
        <taxon>Alphaproteobacteria</taxon>
        <taxon>Hyphomicrobiales</taxon>
        <taxon>Phyllobacteriaceae</taxon>
        <taxon>Mesorhizobium</taxon>
    </lineage>
</organism>
<dbReference type="InterPro" id="IPR035482">
    <property type="entry name" value="SIS_PGI_2"/>
</dbReference>
<evidence type="ECO:0000313" key="11">
    <source>
        <dbReference type="Proteomes" id="UP000045285"/>
    </source>
</evidence>
<evidence type="ECO:0000313" key="10">
    <source>
        <dbReference type="EMBL" id="CDX16707.1"/>
    </source>
</evidence>
<dbReference type="PROSITE" id="PS00174">
    <property type="entry name" value="P_GLUCOSE_ISOMERASE_2"/>
    <property type="match status" value="1"/>
</dbReference>
<dbReference type="InterPro" id="IPR018189">
    <property type="entry name" value="Phosphoglucose_isomerase_CS"/>
</dbReference>
<dbReference type="GO" id="GO:0097367">
    <property type="term" value="F:carbohydrate derivative binding"/>
    <property type="evidence" value="ECO:0007669"/>
    <property type="project" value="InterPro"/>
</dbReference>
<dbReference type="GO" id="GO:0006094">
    <property type="term" value="P:gluconeogenesis"/>
    <property type="evidence" value="ECO:0007669"/>
    <property type="project" value="UniProtKB-UniRule"/>
</dbReference>
<evidence type="ECO:0000256" key="9">
    <source>
        <dbReference type="RuleBase" id="RU000612"/>
    </source>
</evidence>
<gene>
    <name evidence="8 10" type="primary">pgi</name>
    <name evidence="10" type="ORF">MPL3356_220183</name>
</gene>
<dbReference type="Pfam" id="PF00342">
    <property type="entry name" value="PGI"/>
    <property type="match status" value="1"/>
</dbReference>
<dbReference type="EC" id="5.3.1.9" evidence="8"/>
<dbReference type="Gene3D" id="3.40.50.10490">
    <property type="entry name" value="Glucose-6-phosphate isomerase like protein, domain 1"/>
    <property type="match status" value="2"/>
</dbReference>
<evidence type="ECO:0000256" key="1">
    <source>
        <dbReference type="ARBA" id="ARBA00004926"/>
    </source>
</evidence>
<dbReference type="GO" id="GO:0005829">
    <property type="term" value="C:cytosol"/>
    <property type="evidence" value="ECO:0007669"/>
    <property type="project" value="TreeGrafter"/>
</dbReference>
<evidence type="ECO:0000256" key="8">
    <source>
        <dbReference type="HAMAP-Rule" id="MF_00473"/>
    </source>
</evidence>
<dbReference type="EMBL" id="CCMZ01000015">
    <property type="protein sequence ID" value="CDX16707.1"/>
    <property type="molecule type" value="Genomic_DNA"/>
</dbReference>
<dbReference type="GO" id="GO:0006096">
    <property type="term" value="P:glycolytic process"/>
    <property type="evidence" value="ECO:0007669"/>
    <property type="project" value="UniProtKB-UniRule"/>
</dbReference>
<evidence type="ECO:0000256" key="5">
    <source>
        <dbReference type="ARBA" id="ARBA00023152"/>
    </source>
</evidence>
<dbReference type="Proteomes" id="UP000045285">
    <property type="component" value="Unassembled WGS sequence"/>
</dbReference>
<dbReference type="SUPFAM" id="SSF53697">
    <property type="entry name" value="SIS domain"/>
    <property type="match status" value="1"/>
</dbReference>
<dbReference type="HAMAP" id="MF_00473">
    <property type="entry name" value="G6P_isomerase"/>
    <property type="match status" value="1"/>
</dbReference>
<keyword evidence="6 8" id="KW-0413">Isomerase</keyword>
<dbReference type="InterPro" id="IPR035476">
    <property type="entry name" value="SIS_PGI_1"/>
</dbReference>
<sequence length="547" mass="59537">MDQPTFDKQLAALRDQRAAAKGSMREAFAADPKRFETFSATDGDLLLDWSKCAVDANTMTMLEKLADAADLAGRRAAMFEGKKINITENRAVLHTALRNLTGKSVIVDGQDTKADVIAVLDAMGAFADAIRSGKAPGATGKKITDIVNIGIGGSDLGPAMVTLALAPYHDGPRAHYVSNVDGAHIHDTLKGLSAETTLFIVASKTFTTVETMTNAETARDWVQKALGKEAVGKHFAAVSTALDLVAKFGIEQDRVFGFWDWVGGRYSVWSAIGLPVMISVGPRNFRAFLDGAHEMDEHFRSTPMQKNLPVLLGLIGWWHRVVCKYPARAVIPYDQRLSRLPAYLQQLDMESNGKSVTLDGAAVATPTGPLVWGEPGTNGQHAFFQLLHQGTDFIPVEFLAAAVGHEPELKHQHDLLLANCLAQSEAFMKGRTLEEARAQMLAKGMKPADVDRIAPHRVFSGNRPSLTILYRKLDPRTLGRIIALYEHRVFVEGTLYNINSFDQWGVELGKELATGLLPVVEGKETAAKRDASTAGLVAHIHQLRGVE</sequence>
<dbReference type="GO" id="GO:0048029">
    <property type="term" value="F:monosaccharide binding"/>
    <property type="evidence" value="ECO:0007669"/>
    <property type="project" value="TreeGrafter"/>
</dbReference>
<dbReference type="GO" id="GO:0004347">
    <property type="term" value="F:glucose-6-phosphate isomerase activity"/>
    <property type="evidence" value="ECO:0007669"/>
    <property type="project" value="UniProtKB-UniRule"/>
</dbReference>
<accession>A0A090DRJ9</accession>
<keyword evidence="5 8" id="KW-0324">Glycolysis</keyword>
<dbReference type="InterPro" id="IPR023096">
    <property type="entry name" value="G6P_Isomerase_C"/>
</dbReference>
<evidence type="ECO:0000256" key="6">
    <source>
        <dbReference type="ARBA" id="ARBA00023235"/>
    </source>
</evidence>
<feature type="active site" evidence="8">
    <location>
        <position position="510"/>
    </location>
</feature>
<reference evidence="11" key="1">
    <citation type="submission" date="2014-08" db="EMBL/GenBank/DDBJ databases">
        <authorList>
            <person name="Moulin L."/>
        </authorList>
    </citation>
    <scope>NUCLEOTIDE SEQUENCE [LARGE SCALE GENOMIC DNA]</scope>
</reference>
<dbReference type="STRING" id="69974.MPLDJ20_20775"/>
<dbReference type="PROSITE" id="PS00765">
    <property type="entry name" value="P_GLUCOSE_ISOMERASE_1"/>
    <property type="match status" value="1"/>
</dbReference>
<dbReference type="InterPro" id="IPR001672">
    <property type="entry name" value="G6P_Isomerase"/>
</dbReference>
<protein>
    <recommendedName>
        <fullName evidence="8">Glucose-6-phosphate isomerase</fullName>
        <shortName evidence="8">GPI</shortName>
        <ecNumber evidence="8">5.3.1.9</ecNumber>
    </recommendedName>
    <alternativeName>
        <fullName evidence="8">Phosphoglucose isomerase</fullName>
        <shortName evidence="8">PGI</shortName>
    </alternativeName>
    <alternativeName>
        <fullName evidence="8">Phosphohexose isomerase</fullName>
        <shortName evidence="8">PHI</shortName>
    </alternativeName>
</protein>
<dbReference type="UniPathway" id="UPA00138"/>
<comment type="similarity">
    <text evidence="2 8 9">Belongs to the GPI family.</text>
</comment>
<dbReference type="GO" id="GO:0051156">
    <property type="term" value="P:glucose 6-phosphate metabolic process"/>
    <property type="evidence" value="ECO:0007669"/>
    <property type="project" value="TreeGrafter"/>
</dbReference>
<keyword evidence="11" id="KW-1185">Reference proteome</keyword>
<evidence type="ECO:0000256" key="7">
    <source>
        <dbReference type="ARBA" id="ARBA00029321"/>
    </source>
</evidence>
<comment type="pathway">
    <text evidence="8">Carbohydrate biosynthesis; gluconeogenesis.</text>
</comment>
<comment type="function">
    <text evidence="8">Catalyzes the reversible isomerization of glucose-6-phosphate to fructose-6-phosphate.</text>
</comment>
<dbReference type="CDD" id="cd05015">
    <property type="entry name" value="SIS_PGI_1"/>
    <property type="match status" value="1"/>
</dbReference>
<keyword evidence="4 8" id="KW-0963">Cytoplasm</keyword>
<dbReference type="FunFam" id="3.40.50.10490:FF:000018">
    <property type="entry name" value="Glucose-6-phosphate isomerase"/>
    <property type="match status" value="1"/>
</dbReference>
<dbReference type="PANTHER" id="PTHR11469:SF1">
    <property type="entry name" value="GLUCOSE-6-PHOSPHATE ISOMERASE"/>
    <property type="match status" value="1"/>
</dbReference>
<dbReference type="Gene3D" id="1.10.1390.10">
    <property type="match status" value="1"/>
</dbReference>
<evidence type="ECO:0000256" key="4">
    <source>
        <dbReference type="ARBA" id="ARBA00022490"/>
    </source>
</evidence>
<evidence type="ECO:0000256" key="3">
    <source>
        <dbReference type="ARBA" id="ARBA00022432"/>
    </source>
</evidence>
<dbReference type="UniPathway" id="UPA00109">
    <property type="reaction ID" value="UER00181"/>
</dbReference>
<feature type="active site" description="Proton donor" evidence="8">
    <location>
        <position position="350"/>
    </location>
</feature>
<comment type="subcellular location">
    <subcellularLocation>
        <location evidence="8">Cytoplasm</location>
    </subcellularLocation>
</comment>
<comment type="catalytic activity">
    <reaction evidence="7 8 9">
        <text>alpha-D-glucose 6-phosphate = beta-D-fructose 6-phosphate</text>
        <dbReference type="Rhea" id="RHEA:11816"/>
        <dbReference type="ChEBI" id="CHEBI:57634"/>
        <dbReference type="ChEBI" id="CHEBI:58225"/>
        <dbReference type="EC" id="5.3.1.9"/>
    </reaction>
</comment>
<comment type="pathway">
    <text evidence="1 8 9">Carbohydrate degradation; glycolysis; D-glyceraldehyde 3-phosphate and glycerone phosphate from D-glucose: step 2/4.</text>
</comment>
<dbReference type="AlphaFoldDB" id="A0A090DRJ9"/>
<dbReference type="InterPro" id="IPR046348">
    <property type="entry name" value="SIS_dom_sf"/>
</dbReference>
<proteinExistence type="inferred from homology"/>
<dbReference type="PANTHER" id="PTHR11469">
    <property type="entry name" value="GLUCOSE-6-PHOSPHATE ISOMERASE"/>
    <property type="match status" value="1"/>
</dbReference>
<dbReference type="CDD" id="cd05016">
    <property type="entry name" value="SIS_PGI_2"/>
    <property type="match status" value="1"/>
</dbReference>
<keyword evidence="3 8" id="KW-0312">Gluconeogenesis</keyword>
<dbReference type="PROSITE" id="PS51463">
    <property type="entry name" value="P_GLUCOSE_ISOMERASE_3"/>
    <property type="match status" value="1"/>
</dbReference>
<name>A0A090DRJ9_MESPL</name>
<feature type="active site" evidence="8">
    <location>
        <position position="381"/>
    </location>
</feature>
<evidence type="ECO:0000256" key="2">
    <source>
        <dbReference type="ARBA" id="ARBA00006604"/>
    </source>
</evidence>
<dbReference type="PRINTS" id="PR00662">
    <property type="entry name" value="G6PISOMERASE"/>
</dbReference>
<dbReference type="NCBIfam" id="NF001211">
    <property type="entry name" value="PRK00179.1"/>
    <property type="match status" value="1"/>
</dbReference>